<organism evidence="3 4">
    <name type="scientific">Candolleomyces aberdarensis</name>
    <dbReference type="NCBI Taxonomy" id="2316362"/>
    <lineage>
        <taxon>Eukaryota</taxon>
        <taxon>Fungi</taxon>
        <taxon>Dikarya</taxon>
        <taxon>Basidiomycota</taxon>
        <taxon>Agaricomycotina</taxon>
        <taxon>Agaricomycetes</taxon>
        <taxon>Agaricomycetidae</taxon>
        <taxon>Agaricales</taxon>
        <taxon>Agaricineae</taxon>
        <taxon>Psathyrellaceae</taxon>
        <taxon>Candolleomyces</taxon>
    </lineage>
</organism>
<gene>
    <name evidence="3" type="ORF">EST38_g13648</name>
</gene>
<sequence length="509" mass="57031">MSSSTIDCLESLATSNRPPSSQESSVAEECLQPWDQKLRDVDSQIAALEHELEDLKAQRSIIEKERNRYTDMLSARRLLPPEIIGRFMELACVDDTESQSSGAYGQVLSFMLVSREWYRTACGVAHFWNKLSMDLTNSSAEDTQEIILKASNQSERAAELPLSLNIAFSAVLSTNSRVVDFIHSLVPRLEVLALRIQVDSISDLQILDTLFHNPPSSSANALVWPTLHTLQISIQSEPEHLITAESELSFPLASFPLLTTAAISSPNVSFTSYQILWVNLLKLDLGPLPELEPQQYISMLGKCTNLRSLHLHTQHEIDGNQLPVTTLPHLTHLHVKSSDPHDMGRILSSLKLPSLQSCIYTVSHPGYYYYLSIVCRLTELFQRSGCSESMEYLELDLSHGTFSSSRTLSDLLLQVPHLTVLKLSGYKMEEDALKDIPRSVRELSICLSYYRIDDARKAFVNYLNSRFASSDVPVKARLHLVDSAFTVPIRQRIATLKNSVGSPLDVVMD</sequence>
<reference evidence="3 4" key="1">
    <citation type="submission" date="2019-01" db="EMBL/GenBank/DDBJ databases">
        <title>Draft genome sequence of Psathyrella aberdarensis IHI B618.</title>
        <authorList>
            <person name="Buettner E."/>
            <person name="Kellner H."/>
        </authorList>
    </citation>
    <scope>NUCLEOTIDE SEQUENCE [LARGE SCALE GENOMIC DNA]</scope>
    <source>
        <strain evidence="3 4">IHI B618</strain>
    </source>
</reference>
<name>A0A4Q2D242_9AGAR</name>
<dbReference type="AlphaFoldDB" id="A0A4Q2D242"/>
<feature type="region of interest" description="Disordered" evidence="2">
    <location>
        <begin position="1"/>
        <end position="28"/>
    </location>
</feature>
<feature type="compositionally biased region" description="Polar residues" evidence="2">
    <location>
        <begin position="1"/>
        <end position="25"/>
    </location>
</feature>
<evidence type="ECO:0000313" key="4">
    <source>
        <dbReference type="Proteomes" id="UP000290288"/>
    </source>
</evidence>
<accession>A0A4Q2D242</accession>
<evidence type="ECO:0000313" key="3">
    <source>
        <dbReference type="EMBL" id="RXW12205.1"/>
    </source>
</evidence>
<feature type="coiled-coil region" evidence="1">
    <location>
        <begin position="38"/>
        <end position="72"/>
    </location>
</feature>
<dbReference type="InterPro" id="IPR032675">
    <property type="entry name" value="LRR_dom_sf"/>
</dbReference>
<dbReference type="SUPFAM" id="SSF52047">
    <property type="entry name" value="RNI-like"/>
    <property type="match status" value="1"/>
</dbReference>
<evidence type="ECO:0000256" key="1">
    <source>
        <dbReference type="SAM" id="Coils"/>
    </source>
</evidence>
<keyword evidence="1" id="KW-0175">Coiled coil</keyword>
<protein>
    <recommendedName>
        <fullName evidence="5">F-box domain-containing protein</fullName>
    </recommendedName>
</protein>
<dbReference type="EMBL" id="SDEE01001355">
    <property type="protein sequence ID" value="RXW12205.1"/>
    <property type="molecule type" value="Genomic_DNA"/>
</dbReference>
<proteinExistence type="predicted"/>
<dbReference type="STRING" id="2316362.A0A4Q2D242"/>
<evidence type="ECO:0000256" key="2">
    <source>
        <dbReference type="SAM" id="MobiDB-lite"/>
    </source>
</evidence>
<dbReference type="Proteomes" id="UP000290288">
    <property type="component" value="Unassembled WGS sequence"/>
</dbReference>
<dbReference type="OrthoDB" id="10329316at2759"/>
<comment type="caution">
    <text evidence="3">The sequence shown here is derived from an EMBL/GenBank/DDBJ whole genome shotgun (WGS) entry which is preliminary data.</text>
</comment>
<evidence type="ECO:0008006" key="5">
    <source>
        <dbReference type="Google" id="ProtNLM"/>
    </source>
</evidence>
<keyword evidence="4" id="KW-1185">Reference proteome</keyword>
<dbReference type="Gene3D" id="3.80.10.10">
    <property type="entry name" value="Ribonuclease Inhibitor"/>
    <property type="match status" value="1"/>
</dbReference>